<dbReference type="SUPFAM" id="SSF55347">
    <property type="entry name" value="Glyceraldehyde-3-phosphate dehydrogenase-like, C-terminal domain"/>
    <property type="match status" value="1"/>
</dbReference>
<keyword evidence="5" id="KW-1185">Reference proteome</keyword>
<accession>A0ABR3IXR6</accession>
<evidence type="ECO:0000313" key="5">
    <source>
        <dbReference type="Proteomes" id="UP001556367"/>
    </source>
</evidence>
<dbReference type="Gene3D" id="3.40.50.720">
    <property type="entry name" value="NAD(P)-binding Rossmann-like Domain"/>
    <property type="match status" value="1"/>
</dbReference>
<evidence type="ECO:0000313" key="4">
    <source>
        <dbReference type="EMBL" id="KAL0948068.1"/>
    </source>
</evidence>
<dbReference type="InterPro" id="IPR032095">
    <property type="entry name" value="Sacchrp_dh-like_C"/>
</dbReference>
<dbReference type="Pfam" id="PF16653">
    <property type="entry name" value="Sacchrp_dh_C"/>
    <property type="match status" value="1"/>
</dbReference>
<reference evidence="5" key="1">
    <citation type="submission" date="2024-06" db="EMBL/GenBank/DDBJ databases">
        <title>Multi-omics analyses provide insights into the biosynthesis of the anticancer antibiotic pleurotin in Hohenbuehelia grisea.</title>
        <authorList>
            <person name="Weaver J.A."/>
            <person name="Alberti F."/>
        </authorList>
    </citation>
    <scope>NUCLEOTIDE SEQUENCE [LARGE SCALE GENOMIC DNA]</scope>
    <source>
        <strain evidence="5">T-177</strain>
    </source>
</reference>
<gene>
    <name evidence="4" type="ORF">HGRIS_010692</name>
</gene>
<dbReference type="PANTHER" id="PTHR11133:SF22">
    <property type="entry name" value="ALPHA-AMINOADIPIC SEMIALDEHYDE SYNTHASE, MITOCHONDRIAL"/>
    <property type="match status" value="1"/>
</dbReference>
<evidence type="ECO:0000259" key="3">
    <source>
        <dbReference type="Pfam" id="PF16653"/>
    </source>
</evidence>
<comment type="caution">
    <text evidence="4">The sequence shown here is derived from an EMBL/GenBank/DDBJ whole genome shotgun (WGS) entry which is preliminary data.</text>
</comment>
<dbReference type="EMBL" id="JASNQZ010000014">
    <property type="protein sequence ID" value="KAL0948068.1"/>
    <property type="molecule type" value="Genomic_DNA"/>
</dbReference>
<sequence length="370" mass="40549">MRGKHSALDNDVLLLNEIGLDPGIDHCSAIDMIERFRAEGKKVQSFISFCGGLPAPDVPITPLRYKFSWSPRGVLSAALNSAKYKLNGEVWNIPGDSLLKSYFPTVPISDELQLEGIANRDSLPYLETYSLGPRADIRTVLRGTLRYPGFSSLMQSFKSLGVLETEKKIYLKDWSSLLLQSLHSKYDAEPKSFDVRTAIFKLIPARQVNALFDAAEWLSLLPPKAAYRDQGTLPPLPDAPMAPIDLFSILLAHKLRYRKGERDMVVMAHEVITQAMTGAHEKEVHTASLVVYGTEKASAMARTVGLPVAIAALHVLDGGTPVRGVAGPSHSSVYTHILNELNAAGLGMVERTRPQHEGKTIEASLAVPGW</sequence>
<protein>
    <recommendedName>
        <fullName evidence="3">Saccharopine dehydrogenase-like C-terminal domain-containing protein</fullName>
    </recommendedName>
</protein>
<evidence type="ECO:0000256" key="1">
    <source>
        <dbReference type="ARBA" id="ARBA00023002"/>
    </source>
</evidence>
<dbReference type="Gene3D" id="3.30.360.10">
    <property type="entry name" value="Dihydrodipicolinate Reductase, domain 2"/>
    <property type="match status" value="1"/>
</dbReference>
<keyword evidence="2" id="KW-0457">Lysine biosynthesis</keyword>
<proteinExistence type="predicted"/>
<dbReference type="PANTHER" id="PTHR11133">
    <property type="entry name" value="SACCHAROPINE DEHYDROGENASE"/>
    <property type="match status" value="1"/>
</dbReference>
<evidence type="ECO:0000256" key="2">
    <source>
        <dbReference type="ARBA" id="ARBA00023154"/>
    </source>
</evidence>
<keyword evidence="1" id="KW-0560">Oxidoreductase</keyword>
<organism evidence="4 5">
    <name type="scientific">Hohenbuehelia grisea</name>
    <dbReference type="NCBI Taxonomy" id="104357"/>
    <lineage>
        <taxon>Eukaryota</taxon>
        <taxon>Fungi</taxon>
        <taxon>Dikarya</taxon>
        <taxon>Basidiomycota</taxon>
        <taxon>Agaricomycotina</taxon>
        <taxon>Agaricomycetes</taxon>
        <taxon>Agaricomycetidae</taxon>
        <taxon>Agaricales</taxon>
        <taxon>Pleurotineae</taxon>
        <taxon>Pleurotaceae</taxon>
        <taxon>Hohenbuehelia</taxon>
    </lineage>
</organism>
<dbReference type="Proteomes" id="UP001556367">
    <property type="component" value="Unassembled WGS sequence"/>
</dbReference>
<name>A0ABR3IXR6_9AGAR</name>
<dbReference type="InterPro" id="IPR051168">
    <property type="entry name" value="AASS"/>
</dbReference>
<keyword evidence="2" id="KW-0028">Amino-acid biosynthesis</keyword>
<feature type="domain" description="Saccharopine dehydrogenase-like C-terminal" evidence="3">
    <location>
        <begin position="19"/>
        <end position="345"/>
    </location>
</feature>